<evidence type="ECO:0000256" key="1">
    <source>
        <dbReference type="ARBA" id="ARBA00007831"/>
    </source>
</evidence>
<dbReference type="SUPFAM" id="SSF47874">
    <property type="entry name" value="Annexin"/>
    <property type="match status" value="1"/>
</dbReference>
<comment type="domain">
    <text evidence="6">A pair of annexin repeats may form one binding site for calcium and phospholipid.</text>
</comment>
<dbReference type="GO" id="GO:0032509">
    <property type="term" value="P:endosome transport via multivesicular body sorting pathway"/>
    <property type="evidence" value="ECO:0007669"/>
    <property type="project" value="TreeGrafter"/>
</dbReference>
<keyword evidence="5 6" id="KW-0111">Calcium/phospholipid-binding</keyword>
<dbReference type="GO" id="GO:0003676">
    <property type="term" value="F:nucleic acid binding"/>
    <property type="evidence" value="ECO:0007669"/>
    <property type="project" value="InterPro"/>
</dbReference>
<gene>
    <name evidence="8" type="ORF">BINO364_LOCUS16616</name>
</gene>
<sequence>MEVTSENQNSLILEGLSNWMSWKFQIRVILKAQGIFGVVNGSDLNDGKDKKWQTRDAKAQSIIVTRLNNKNILQVSNCETAQQIWEKLCSIYESKSETSLHILQQKFFESQYIKNEEISLYIAKLEELANRINQAGGNIPESMLITKIISSLPENFRHFISAWDSVPMADRKLSELISRLMLEEQRNNDYEEKMALSTQSRNSERKCFKCQQVGHYKKDCTKNMNNFNSGKNYKQCKICKKFNHKEKDCWFRNKKNSYQKGDNVKEFGKFVGYGETSKGYRVYLPKKNDVELKREIVVIKSKYQTHNNKNKEIYEEKEDLPIYNPEEDEQEDGNINSFYEECSIQSETEEENTECELYEIPETDKINSPETGNNILPEVEDNTKDQIQKRKRQQPKWMKDYDTSLFCLGEQPISYEDAMASPEKTKWAEAIEKEMIQLEENETWEEVKNIPKEEDVISSKWVFKIKEIDGNKLYKARLVARGFEQKNCDNNTYTPVATLTTFRTMMAVAVQKRLPVFQMDVVGAFQHGEIKEKYNMYKCKTVSTPLEQNFNFEVLKRDKPESKEIEIYGKSLESDLKGDTSGHFKRLCVSLCMANRDENSGVDEGAAKADAEALAAAGEGQWGTDESVFNSILITRSYQQLRQIFAEFEALTGKDIEESIKKEFSGSVEKGMLAIVKCVKSKVGFFAERLYYSMKGLGTNDKTLIRIVVSRSEIDLGDIKQAFLEKYGKPLEDWIAGDTSGDYKKALLTLVE</sequence>
<dbReference type="AlphaFoldDB" id="A0A8J9V438"/>
<dbReference type="Gene3D" id="1.10.220.10">
    <property type="entry name" value="Annexin"/>
    <property type="match status" value="3"/>
</dbReference>
<evidence type="ECO:0000313" key="8">
    <source>
        <dbReference type="EMBL" id="CAH0731841.1"/>
    </source>
</evidence>
<dbReference type="InterPro" id="IPR018252">
    <property type="entry name" value="Annexin_repeat_CS"/>
</dbReference>
<proteinExistence type="inferred from homology"/>
<dbReference type="GO" id="GO:0012506">
    <property type="term" value="C:vesicle membrane"/>
    <property type="evidence" value="ECO:0007669"/>
    <property type="project" value="TreeGrafter"/>
</dbReference>
<dbReference type="Pfam" id="PF00098">
    <property type="entry name" value="zf-CCHC"/>
    <property type="match status" value="1"/>
</dbReference>
<dbReference type="Gene3D" id="4.10.60.10">
    <property type="entry name" value="Zinc finger, CCHC-type"/>
    <property type="match status" value="1"/>
</dbReference>
<accession>A0A8J9V438</accession>
<reference evidence="8" key="1">
    <citation type="submission" date="2021-12" db="EMBL/GenBank/DDBJ databases">
        <authorList>
            <person name="Martin H S."/>
        </authorList>
    </citation>
    <scope>NUCLEOTIDE SEQUENCE</scope>
</reference>
<keyword evidence="3 6" id="KW-0106">Calcium</keyword>
<dbReference type="InterPro" id="IPR001878">
    <property type="entry name" value="Znf_CCHC"/>
</dbReference>
<comment type="similarity">
    <text evidence="1 6">Belongs to the annexin family.</text>
</comment>
<dbReference type="SUPFAM" id="SSF57756">
    <property type="entry name" value="Retrovirus zinc finger-like domains"/>
    <property type="match status" value="1"/>
</dbReference>
<evidence type="ECO:0000256" key="5">
    <source>
        <dbReference type="ARBA" id="ARBA00023302"/>
    </source>
</evidence>
<dbReference type="Pfam" id="PF25597">
    <property type="entry name" value="SH3_retrovirus"/>
    <property type="match status" value="1"/>
</dbReference>
<dbReference type="SMART" id="SM00343">
    <property type="entry name" value="ZnF_C2HC"/>
    <property type="match status" value="2"/>
</dbReference>
<name>A0A8J9V438_9NEOP</name>
<dbReference type="GO" id="GO:0005509">
    <property type="term" value="F:calcium ion binding"/>
    <property type="evidence" value="ECO:0007669"/>
    <property type="project" value="InterPro"/>
</dbReference>
<dbReference type="GO" id="GO:0001786">
    <property type="term" value="F:phosphatidylserine binding"/>
    <property type="evidence" value="ECO:0007669"/>
    <property type="project" value="TreeGrafter"/>
</dbReference>
<dbReference type="SMART" id="SM00335">
    <property type="entry name" value="ANX"/>
    <property type="match status" value="3"/>
</dbReference>
<dbReference type="FunFam" id="1.10.220.10:FF:000002">
    <property type="entry name" value="Annexin"/>
    <property type="match status" value="1"/>
</dbReference>
<protein>
    <recommendedName>
        <fullName evidence="6">Annexin</fullName>
    </recommendedName>
</protein>
<dbReference type="InterPro" id="IPR036875">
    <property type="entry name" value="Znf_CCHC_sf"/>
</dbReference>
<dbReference type="InterPro" id="IPR037104">
    <property type="entry name" value="Annexin_sf"/>
</dbReference>
<keyword evidence="2 6" id="KW-0677">Repeat</keyword>
<dbReference type="PROSITE" id="PS00223">
    <property type="entry name" value="ANNEXIN_1"/>
    <property type="match status" value="1"/>
</dbReference>
<dbReference type="PANTHER" id="PTHR10502:SF233">
    <property type="entry name" value="ANNEXIN B9"/>
    <property type="match status" value="1"/>
</dbReference>
<dbReference type="InterPro" id="IPR018502">
    <property type="entry name" value="Annexin_repeat"/>
</dbReference>
<dbReference type="OrthoDB" id="6930152at2759"/>
<dbReference type="FunFam" id="1.10.220.10:FF:000001">
    <property type="entry name" value="Annexin"/>
    <property type="match status" value="1"/>
</dbReference>
<feature type="domain" description="CCHC-type" evidence="7">
    <location>
        <begin position="206"/>
        <end position="222"/>
    </location>
</feature>
<keyword evidence="4 6" id="KW-0041">Annexin</keyword>
<feature type="domain" description="CCHC-type" evidence="7">
    <location>
        <begin position="235"/>
        <end position="251"/>
    </location>
</feature>
<dbReference type="EMBL" id="OV170229">
    <property type="protein sequence ID" value="CAH0731841.1"/>
    <property type="molecule type" value="Genomic_DNA"/>
</dbReference>
<evidence type="ECO:0000313" key="9">
    <source>
        <dbReference type="Proteomes" id="UP000838878"/>
    </source>
</evidence>
<feature type="non-terminal residue" evidence="8">
    <location>
        <position position="752"/>
    </location>
</feature>
<dbReference type="Pfam" id="PF07727">
    <property type="entry name" value="RVT_2"/>
    <property type="match status" value="1"/>
</dbReference>
<dbReference type="Pfam" id="PF14223">
    <property type="entry name" value="Retrotran_gag_2"/>
    <property type="match status" value="1"/>
</dbReference>
<evidence type="ECO:0000256" key="3">
    <source>
        <dbReference type="ARBA" id="ARBA00022837"/>
    </source>
</evidence>
<dbReference type="GO" id="GO:0005737">
    <property type="term" value="C:cytoplasm"/>
    <property type="evidence" value="ECO:0007669"/>
    <property type="project" value="TreeGrafter"/>
</dbReference>
<dbReference type="InterPro" id="IPR013103">
    <property type="entry name" value="RVT_2"/>
</dbReference>
<dbReference type="GO" id="GO:0008270">
    <property type="term" value="F:zinc ion binding"/>
    <property type="evidence" value="ECO:0007669"/>
    <property type="project" value="InterPro"/>
</dbReference>
<keyword evidence="9" id="KW-1185">Reference proteome</keyword>
<dbReference type="Proteomes" id="UP000838878">
    <property type="component" value="Chromosome 9"/>
</dbReference>
<dbReference type="PRINTS" id="PR00196">
    <property type="entry name" value="ANNEXIN"/>
</dbReference>
<organism evidence="8 9">
    <name type="scientific">Brenthis ino</name>
    <name type="common">lesser marbled fritillary</name>
    <dbReference type="NCBI Taxonomy" id="405034"/>
    <lineage>
        <taxon>Eukaryota</taxon>
        <taxon>Metazoa</taxon>
        <taxon>Ecdysozoa</taxon>
        <taxon>Arthropoda</taxon>
        <taxon>Hexapoda</taxon>
        <taxon>Insecta</taxon>
        <taxon>Pterygota</taxon>
        <taxon>Neoptera</taxon>
        <taxon>Endopterygota</taxon>
        <taxon>Lepidoptera</taxon>
        <taxon>Glossata</taxon>
        <taxon>Ditrysia</taxon>
        <taxon>Papilionoidea</taxon>
        <taxon>Nymphalidae</taxon>
        <taxon>Heliconiinae</taxon>
        <taxon>Argynnini</taxon>
        <taxon>Brenthis</taxon>
    </lineage>
</organism>
<dbReference type="InterPro" id="IPR001464">
    <property type="entry name" value="Annexin"/>
</dbReference>
<evidence type="ECO:0000259" key="7">
    <source>
        <dbReference type="SMART" id="SM00343"/>
    </source>
</evidence>
<evidence type="ECO:0000256" key="6">
    <source>
        <dbReference type="RuleBase" id="RU003540"/>
    </source>
</evidence>
<dbReference type="GO" id="GO:0005886">
    <property type="term" value="C:plasma membrane"/>
    <property type="evidence" value="ECO:0007669"/>
    <property type="project" value="TreeGrafter"/>
</dbReference>
<evidence type="ECO:0000256" key="4">
    <source>
        <dbReference type="ARBA" id="ARBA00023216"/>
    </source>
</evidence>
<evidence type="ECO:0000256" key="2">
    <source>
        <dbReference type="ARBA" id="ARBA00022737"/>
    </source>
</evidence>
<dbReference type="GO" id="GO:0005634">
    <property type="term" value="C:nucleus"/>
    <property type="evidence" value="ECO:0007669"/>
    <property type="project" value="TreeGrafter"/>
</dbReference>
<dbReference type="Pfam" id="PF00191">
    <property type="entry name" value="Annexin"/>
    <property type="match status" value="3"/>
</dbReference>
<dbReference type="GO" id="GO:0005544">
    <property type="term" value="F:calcium-dependent phospholipid binding"/>
    <property type="evidence" value="ECO:0007669"/>
    <property type="project" value="UniProtKB-KW"/>
</dbReference>
<dbReference type="PANTHER" id="PTHR10502">
    <property type="entry name" value="ANNEXIN"/>
    <property type="match status" value="1"/>
</dbReference>
<dbReference type="InterPro" id="IPR057670">
    <property type="entry name" value="SH3_retrovirus"/>
</dbReference>